<feature type="region of interest" description="Disordered" evidence="1">
    <location>
        <begin position="38"/>
        <end position="112"/>
    </location>
</feature>
<gene>
    <name evidence="2" type="ORF">PROAA_2160006</name>
</gene>
<evidence type="ECO:0000256" key="1">
    <source>
        <dbReference type="SAM" id="MobiDB-lite"/>
    </source>
</evidence>
<keyword evidence="3" id="KW-1185">Reference proteome</keyword>
<dbReference type="Pfam" id="PF11306">
    <property type="entry name" value="DUF3108"/>
    <property type="match status" value="1"/>
</dbReference>
<evidence type="ECO:0000313" key="2">
    <source>
        <dbReference type="EMBL" id="SBT07349.1"/>
    </source>
</evidence>
<evidence type="ECO:0000313" key="3">
    <source>
        <dbReference type="Proteomes" id="UP000199600"/>
    </source>
</evidence>
<dbReference type="RefSeq" id="WP_186410847.1">
    <property type="nucleotide sequence ID" value="NZ_FLQY01000131.1"/>
</dbReference>
<dbReference type="AlphaFoldDB" id="A0A1A8XQA9"/>
<organism evidence="2 3">
    <name type="scientific">Candidatus Propionivibrio aalborgensis</name>
    <dbReference type="NCBI Taxonomy" id="1860101"/>
    <lineage>
        <taxon>Bacteria</taxon>
        <taxon>Pseudomonadati</taxon>
        <taxon>Pseudomonadota</taxon>
        <taxon>Betaproteobacteria</taxon>
        <taxon>Rhodocyclales</taxon>
        <taxon>Rhodocyclaceae</taxon>
        <taxon>Propionivibrio</taxon>
    </lineage>
</organism>
<reference evidence="2 3" key="1">
    <citation type="submission" date="2016-06" db="EMBL/GenBank/DDBJ databases">
        <authorList>
            <person name="Kjaerup R.B."/>
            <person name="Dalgaard T.S."/>
            <person name="Juul-Madsen H.R."/>
        </authorList>
    </citation>
    <scope>NUCLEOTIDE SEQUENCE [LARGE SCALE GENOMIC DNA]</scope>
    <source>
        <strain evidence="2">2</strain>
    </source>
</reference>
<evidence type="ECO:0008006" key="4">
    <source>
        <dbReference type="Google" id="ProtNLM"/>
    </source>
</evidence>
<dbReference type="Proteomes" id="UP000199600">
    <property type="component" value="Unassembled WGS sequence"/>
</dbReference>
<accession>A0A1A8XQA9</accession>
<name>A0A1A8XQA9_9RHOO</name>
<proteinExistence type="predicted"/>
<protein>
    <recommendedName>
        <fullName evidence="4">DUF3108 domain-containing protein</fullName>
    </recommendedName>
</protein>
<sequence>MPFALLIAVAASFGIHAVVLFGPDIDLSYEPESSPLMAELKPMPPPKPKIEPVVKREKHTVAKAKPPPQKVETANSAAPLPGLPEVSPAAVEAPSVEADSVAEPESEPVSVVRSRMPEHGRILYRVDRGDMKFEIGKAEQDWEIVDGRYRLLSVVETTGLVRLFKSYTIEMESRGLMTAEGFHPETFAIRRNGKETKEKASFDWENMKVHVGDQVEQVLHPGAQDLLSFNYQLGFLPLPEAGNSIAIATGRKYGVYQLEVLGDEEIEVPAGVLRTLHLRAPGVNTTELWLAYDYLMLPVKIRHVDRKGDSLVQVAIKIEVSPE</sequence>
<dbReference type="InterPro" id="IPR021457">
    <property type="entry name" value="DUF3108"/>
</dbReference>
<dbReference type="EMBL" id="FLQY01000131">
    <property type="protein sequence ID" value="SBT07349.1"/>
    <property type="molecule type" value="Genomic_DNA"/>
</dbReference>